<dbReference type="InterPro" id="IPR014729">
    <property type="entry name" value="Rossmann-like_a/b/a_fold"/>
</dbReference>
<protein>
    <submittedName>
        <fullName evidence="4">Universal stress protein</fullName>
    </submittedName>
</protein>
<comment type="similarity">
    <text evidence="1">Belongs to the universal stress protein A family.</text>
</comment>
<evidence type="ECO:0000313" key="4">
    <source>
        <dbReference type="EMBL" id="NGN64525.1"/>
    </source>
</evidence>
<reference evidence="4 5" key="1">
    <citation type="submission" date="2020-02" db="EMBL/GenBank/DDBJ databases">
        <title>Whole-genome analyses of novel actinobacteria.</title>
        <authorList>
            <person name="Sahin N."/>
        </authorList>
    </citation>
    <scope>NUCLEOTIDE SEQUENCE [LARGE SCALE GENOMIC DNA]</scope>
    <source>
        <strain evidence="4 5">A7024</strain>
    </source>
</reference>
<comment type="caution">
    <text evidence="4">The sequence shown here is derived from an EMBL/GenBank/DDBJ whole genome shotgun (WGS) entry which is preliminary data.</text>
</comment>
<evidence type="ECO:0000256" key="2">
    <source>
        <dbReference type="SAM" id="MobiDB-lite"/>
    </source>
</evidence>
<dbReference type="AlphaFoldDB" id="A0A6G4TX22"/>
<dbReference type="InterPro" id="IPR006015">
    <property type="entry name" value="Universal_stress_UspA"/>
</dbReference>
<dbReference type="RefSeq" id="WP_165236003.1">
    <property type="nucleotide sequence ID" value="NZ_JAAKZV010000036.1"/>
</dbReference>
<dbReference type="Gene3D" id="3.40.50.620">
    <property type="entry name" value="HUPs"/>
    <property type="match status" value="2"/>
</dbReference>
<feature type="domain" description="UspA" evidence="3">
    <location>
        <begin position="10"/>
        <end position="133"/>
    </location>
</feature>
<organism evidence="4 5">
    <name type="scientific">Streptomyces coryli</name>
    <dbReference type="NCBI Taxonomy" id="1128680"/>
    <lineage>
        <taxon>Bacteria</taxon>
        <taxon>Bacillati</taxon>
        <taxon>Actinomycetota</taxon>
        <taxon>Actinomycetes</taxon>
        <taxon>Kitasatosporales</taxon>
        <taxon>Streptomycetaceae</taxon>
        <taxon>Streptomyces</taxon>
    </lineage>
</organism>
<gene>
    <name evidence="4" type="ORF">G5C51_11500</name>
</gene>
<dbReference type="SUPFAM" id="SSF52402">
    <property type="entry name" value="Adenine nucleotide alpha hydrolases-like"/>
    <property type="match status" value="2"/>
</dbReference>
<dbReference type="Proteomes" id="UP000481583">
    <property type="component" value="Unassembled WGS sequence"/>
</dbReference>
<dbReference type="EMBL" id="JAAKZV010000036">
    <property type="protein sequence ID" value="NGN64525.1"/>
    <property type="molecule type" value="Genomic_DNA"/>
</dbReference>
<dbReference type="Pfam" id="PF00582">
    <property type="entry name" value="Usp"/>
    <property type="match status" value="2"/>
</dbReference>
<proteinExistence type="inferred from homology"/>
<evidence type="ECO:0000256" key="1">
    <source>
        <dbReference type="ARBA" id="ARBA00008791"/>
    </source>
</evidence>
<dbReference type="PRINTS" id="PR01438">
    <property type="entry name" value="UNVRSLSTRESS"/>
</dbReference>
<sequence length="278" mass="28971">MAAEQRTPALVVGVDDTRASLDAVHWAVAEAGRQGLPVRLLHASVPAPSANGHRAELALAERLVATAAALDPGVEVFTELAPYDPVTALLQASREAFALVIAAHGHRGLTGPLPGQVSRAVAARADCPVVVVRGARTAGTGPRRIAVGVGEAEESRAALEFAFRLAAADDATVEAVRAWPRQGRAEPRHRTCAPSAPAPWETRARTTLDTALRTATRRHQQVPVRRITAAGPARDVLLLAASAADLLVVGAHRRAPDLGCLNHALLQHASCPVAVVPG</sequence>
<dbReference type="PANTHER" id="PTHR46553">
    <property type="entry name" value="ADENINE NUCLEOTIDE ALPHA HYDROLASES-LIKE SUPERFAMILY PROTEIN"/>
    <property type="match status" value="1"/>
</dbReference>
<feature type="region of interest" description="Disordered" evidence="2">
    <location>
        <begin position="182"/>
        <end position="201"/>
    </location>
</feature>
<name>A0A6G4TX22_9ACTN</name>
<dbReference type="InterPro" id="IPR006016">
    <property type="entry name" value="UspA"/>
</dbReference>
<accession>A0A6G4TX22</accession>
<dbReference type="PANTHER" id="PTHR46553:SF3">
    <property type="entry name" value="ADENINE NUCLEOTIDE ALPHA HYDROLASES-LIKE SUPERFAMILY PROTEIN"/>
    <property type="match status" value="1"/>
</dbReference>
<keyword evidence="5" id="KW-1185">Reference proteome</keyword>
<feature type="domain" description="UspA" evidence="3">
    <location>
        <begin position="143"/>
        <end position="277"/>
    </location>
</feature>
<evidence type="ECO:0000259" key="3">
    <source>
        <dbReference type="Pfam" id="PF00582"/>
    </source>
</evidence>
<evidence type="ECO:0000313" key="5">
    <source>
        <dbReference type="Proteomes" id="UP000481583"/>
    </source>
</evidence>